<proteinExistence type="predicted"/>
<evidence type="ECO:0000313" key="1">
    <source>
        <dbReference type="EMBL" id="KAF8646528.1"/>
    </source>
</evidence>
<accession>A0A834ZZK0</accession>
<evidence type="ECO:0000313" key="2">
    <source>
        <dbReference type="Proteomes" id="UP000636709"/>
    </source>
</evidence>
<comment type="caution">
    <text evidence="1">The sequence shown here is derived from an EMBL/GenBank/DDBJ whole genome shotgun (WGS) entry which is preliminary data.</text>
</comment>
<gene>
    <name evidence="1" type="ORF">HU200_065747</name>
</gene>
<reference evidence="1" key="1">
    <citation type="submission" date="2020-07" db="EMBL/GenBank/DDBJ databases">
        <title>Genome sequence and genetic diversity analysis of an under-domesticated orphan crop, white fonio (Digitaria exilis).</title>
        <authorList>
            <person name="Bennetzen J.L."/>
            <person name="Chen S."/>
            <person name="Ma X."/>
            <person name="Wang X."/>
            <person name="Yssel A.E.J."/>
            <person name="Chaluvadi S.R."/>
            <person name="Johnson M."/>
            <person name="Gangashetty P."/>
            <person name="Hamidou F."/>
            <person name="Sanogo M.D."/>
            <person name="Zwaenepoel A."/>
            <person name="Wallace J."/>
            <person name="Van De Peer Y."/>
            <person name="Van Deynze A."/>
        </authorList>
    </citation>
    <scope>NUCLEOTIDE SEQUENCE</scope>
    <source>
        <tissue evidence="1">Leaves</tissue>
    </source>
</reference>
<keyword evidence="2" id="KW-1185">Reference proteome</keyword>
<protein>
    <submittedName>
        <fullName evidence="1">Uncharacterized protein</fullName>
    </submittedName>
</protein>
<dbReference type="AlphaFoldDB" id="A0A834ZZK0"/>
<name>A0A834ZZK0_9POAL</name>
<organism evidence="1 2">
    <name type="scientific">Digitaria exilis</name>
    <dbReference type="NCBI Taxonomy" id="1010633"/>
    <lineage>
        <taxon>Eukaryota</taxon>
        <taxon>Viridiplantae</taxon>
        <taxon>Streptophyta</taxon>
        <taxon>Embryophyta</taxon>
        <taxon>Tracheophyta</taxon>
        <taxon>Spermatophyta</taxon>
        <taxon>Magnoliopsida</taxon>
        <taxon>Liliopsida</taxon>
        <taxon>Poales</taxon>
        <taxon>Poaceae</taxon>
        <taxon>PACMAD clade</taxon>
        <taxon>Panicoideae</taxon>
        <taxon>Panicodae</taxon>
        <taxon>Paniceae</taxon>
        <taxon>Anthephorinae</taxon>
        <taxon>Digitaria</taxon>
    </lineage>
</organism>
<dbReference type="EMBL" id="JACEFO010002892">
    <property type="protein sequence ID" value="KAF8646528.1"/>
    <property type="molecule type" value="Genomic_DNA"/>
</dbReference>
<dbReference type="Proteomes" id="UP000636709">
    <property type="component" value="Unassembled WGS sequence"/>
</dbReference>
<sequence length="117" mass="13310">MRVLTLQMVTTLVQQCYVVIGGKVLATQSRWYGLTHEVLVAEARAAQDGLLLALQLGVTRFFFFCFEVHFVRREANSLADRCAKEVPVDSPVKNWHDRFPLWLMEAAANDCNLHCVN</sequence>